<protein>
    <recommendedName>
        <fullName evidence="3">EF-hand domain-containing protein</fullName>
    </recommendedName>
</protein>
<dbReference type="SMART" id="SM00054">
    <property type="entry name" value="EFh"/>
    <property type="match status" value="4"/>
</dbReference>
<proteinExistence type="predicted"/>
<organism evidence="4 5">
    <name type="scientific">Actinomadura soli</name>
    <dbReference type="NCBI Taxonomy" id="2508997"/>
    <lineage>
        <taxon>Bacteria</taxon>
        <taxon>Bacillati</taxon>
        <taxon>Actinomycetota</taxon>
        <taxon>Actinomycetes</taxon>
        <taxon>Streptosporangiales</taxon>
        <taxon>Thermomonosporaceae</taxon>
        <taxon>Actinomadura</taxon>
    </lineage>
</organism>
<sequence>MTSGGAHVSDNAAFRYGRTFDLFDANHNGVIEADDLAALASGVVLAGKIPAESVKSQALHAAYQRFWDVVTHYADIDSDGGVTREEFIDALAGGMSAGPLFTESIADAVAAEFAVIDTDDDGRIDLAELQTFLENVGLDPEEARQAAADMDTDGDGTISREEYQRAWLNYYFEIDPETKTFLGGLH</sequence>
<dbReference type="InterPro" id="IPR050145">
    <property type="entry name" value="Centrin_CML-like"/>
</dbReference>
<keyword evidence="1" id="KW-0677">Repeat</keyword>
<dbReference type="GO" id="GO:0005509">
    <property type="term" value="F:calcium ion binding"/>
    <property type="evidence" value="ECO:0007669"/>
    <property type="project" value="InterPro"/>
</dbReference>
<keyword evidence="2" id="KW-0106">Calcium</keyword>
<name>A0A5C4JEI8_9ACTN</name>
<accession>A0A5C4JEI8</accession>
<dbReference type="OrthoDB" id="7356823at2"/>
<dbReference type="EMBL" id="VCKW01000057">
    <property type="protein sequence ID" value="TMR01864.1"/>
    <property type="molecule type" value="Genomic_DNA"/>
</dbReference>
<dbReference type="AlphaFoldDB" id="A0A5C4JEI8"/>
<keyword evidence="5" id="KW-1185">Reference proteome</keyword>
<gene>
    <name evidence="4" type="ORF">ETD83_13710</name>
</gene>
<evidence type="ECO:0000256" key="2">
    <source>
        <dbReference type="ARBA" id="ARBA00022837"/>
    </source>
</evidence>
<evidence type="ECO:0000313" key="5">
    <source>
        <dbReference type="Proteomes" id="UP000309174"/>
    </source>
</evidence>
<dbReference type="Proteomes" id="UP000309174">
    <property type="component" value="Unassembled WGS sequence"/>
</dbReference>
<feature type="domain" description="EF-hand" evidence="3">
    <location>
        <begin position="138"/>
        <end position="173"/>
    </location>
</feature>
<dbReference type="InterPro" id="IPR018247">
    <property type="entry name" value="EF_Hand_1_Ca_BS"/>
</dbReference>
<dbReference type="Pfam" id="PF13202">
    <property type="entry name" value="EF-hand_5"/>
    <property type="match status" value="1"/>
</dbReference>
<dbReference type="Gene3D" id="1.10.238.10">
    <property type="entry name" value="EF-hand"/>
    <property type="match status" value="1"/>
</dbReference>
<dbReference type="SUPFAM" id="SSF47473">
    <property type="entry name" value="EF-hand"/>
    <property type="match status" value="1"/>
</dbReference>
<reference evidence="4 5" key="1">
    <citation type="submission" date="2019-05" db="EMBL/GenBank/DDBJ databases">
        <title>Draft genome sequence of Actinomadura sp. 14C53.</title>
        <authorList>
            <person name="Saricaoglu S."/>
            <person name="Isik K."/>
        </authorList>
    </citation>
    <scope>NUCLEOTIDE SEQUENCE [LARGE SCALE GENOMIC DNA]</scope>
    <source>
        <strain evidence="4 5">14C53</strain>
    </source>
</reference>
<dbReference type="InterPro" id="IPR002048">
    <property type="entry name" value="EF_hand_dom"/>
</dbReference>
<dbReference type="Pfam" id="PF13499">
    <property type="entry name" value="EF-hand_7"/>
    <property type="match status" value="1"/>
</dbReference>
<evidence type="ECO:0000259" key="3">
    <source>
        <dbReference type="PROSITE" id="PS50222"/>
    </source>
</evidence>
<dbReference type="CDD" id="cd00051">
    <property type="entry name" value="EFh"/>
    <property type="match status" value="1"/>
</dbReference>
<evidence type="ECO:0000313" key="4">
    <source>
        <dbReference type="EMBL" id="TMR01864.1"/>
    </source>
</evidence>
<dbReference type="InterPro" id="IPR011992">
    <property type="entry name" value="EF-hand-dom_pair"/>
</dbReference>
<dbReference type="PANTHER" id="PTHR23050">
    <property type="entry name" value="CALCIUM BINDING PROTEIN"/>
    <property type="match status" value="1"/>
</dbReference>
<evidence type="ECO:0000256" key="1">
    <source>
        <dbReference type="ARBA" id="ARBA00022737"/>
    </source>
</evidence>
<dbReference type="PROSITE" id="PS50222">
    <property type="entry name" value="EF_HAND_2"/>
    <property type="match status" value="2"/>
</dbReference>
<feature type="domain" description="EF-hand" evidence="3">
    <location>
        <begin position="11"/>
        <end position="46"/>
    </location>
</feature>
<comment type="caution">
    <text evidence="4">The sequence shown here is derived from an EMBL/GenBank/DDBJ whole genome shotgun (WGS) entry which is preliminary data.</text>
</comment>
<dbReference type="PROSITE" id="PS00018">
    <property type="entry name" value="EF_HAND_1"/>
    <property type="match status" value="2"/>
</dbReference>